<feature type="domain" description="DUF4378" evidence="2">
    <location>
        <begin position="717"/>
        <end position="831"/>
    </location>
</feature>
<feature type="region of interest" description="Disordered" evidence="1">
    <location>
        <begin position="453"/>
        <end position="484"/>
    </location>
</feature>
<evidence type="ECO:0000259" key="2">
    <source>
        <dbReference type="Pfam" id="PF14309"/>
    </source>
</evidence>
<gene>
    <name evidence="4" type="ORF">F3Y22_tig00110247pilonHSYRG00095</name>
</gene>
<dbReference type="AlphaFoldDB" id="A0A6A3BA53"/>
<dbReference type="InterPro" id="IPR025486">
    <property type="entry name" value="DUF4378"/>
</dbReference>
<accession>A0A6A3BA53</accession>
<feature type="domain" description="DUF3741" evidence="3">
    <location>
        <begin position="233"/>
        <end position="252"/>
    </location>
</feature>
<protein>
    <submittedName>
        <fullName evidence="4">Dynein light chain type 1 family protein</fullName>
    </submittedName>
</protein>
<dbReference type="Pfam" id="PF14383">
    <property type="entry name" value="VARLMGL"/>
    <property type="match status" value="1"/>
</dbReference>
<dbReference type="PANTHER" id="PTHR34282">
    <property type="entry name" value="OS01G0228800 PROTEIN-RELATED"/>
    <property type="match status" value="1"/>
</dbReference>
<dbReference type="EMBL" id="VEPZ02000894">
    <property type="protein sequence ID" value="KAE8712568.1"/>
    <property type="molecule type" value="Genomic_DNA"/>
</dbReference>
<dbReference type="InterPro" id="IPR032795">
    <property type="entry name" value="DUF3741-assoc"/>
</dbReference>
<evidence type="ECO:0000313" key="5">
    <source>
        <dbReference type="Proteomes" id="UP000436088"/>
    </source>
</evidence>
<feature type="compositionally biased region" description="Basic and acidic residues" evidence="1">
    <location>
        <begin position="453"/>
        <end position="471"/>
    </location>
</feature>
<feature type="region of interest" description="Disordered" evidence="1">
    <location>
        <begin position="596"/>
        <end position="631"/>
    </location>
</feature>
<dbReference type="Proteomes" id="UP000436088">
    <property type="component" value="Unassembled WGS sequence"/>
</dbReference>
<keyword evidence="5" id="KW-1185">Reference proteome</keyword>
<reference evidence="4" key="1">
    <citation type="submission" date="2019-09" db="EMBL/GenBank/DDBJ databases">
        <title>Draft genome information of white flower Hibiscus syriacus.</title>
        <authorList>
            <person name="Kim Y.-M."/>
        </authorList>
    </citation>
    <scope>NUCLEOTIDE SEQUENCE [LARGE SCALE GENOMIC DNA]</scope>
    <source>
        <strain evidence="4">YM2019G1</strain>
    </source>
</reference>
<sequence length="834" mass="94894">MPQDSLRSIVYRSFVTCDDPKGVVECRRIRRSEAGSETTMERKNRSNVKDQLLEVSRRAHELNHVTDSFSKGLWCDGNSKDAAKDLFKGALDLQNSLHVLGRLQEASHYMAKLRKKEKEKWDGMRLRNEQVIRREDSSPVGERSYCKESRNLHLSADGFSRDCIEELREVIRDSLARQNLLPNINVEEKRCFGGRFDSASDIRSTSSSRSSTLRTDNFTSMDSSISLSAQEKKGRGPSLVAKLMGLEELPSKPLRTNSQEVLESKKIFVRPKHIFEISRPKVRKSEYVFREKVRESRTMKDILEIMHFKGLLKSNFIKEINNDSHQWSDFVSEQKLINNFPPIVLIKPRLNPCLQPQDKSVPLFKEKESLKTETMLEKEPPSTRRLSSNQEAPIKRLSSREGFKENKEKEALKKHPTKMKTSGSRTMPLLKKEATHKKIKRIPKPVISRTKPVNKEVAKAKNSSRSKDETKVNPPKSCKLENGSNITKYKMPNQRIYTANSNSSLRPKTIARATKDRRRIPTREEKPVSKATTTAKLTALSYENLKQASKIKCGQFPLQTEKLEYEGDDILWDGKNIDVVSENSTVSEEKMVALTLEEDSNETADRLPTKEETEHTDVLSREQHDNSDSSVCDVSLVTTDDQKNQNSIGDIDDDPIIPIGTDGESFMRGTRLKALLLSNPAFLNHVEEHFYLHVNLLIPSQELGVNDFTDGNAQLSLDCVNEIIRQRSFPKSQMLPSPLLSMVGNVKSHISLDHLLKEICDGIESLRSYSELASENYPTGSLYSMLERDLKLKEVSSGIWDLGWRNGFSVNETMQVVVDIEKQLLTGLIEEICA</sequence>
<proteinExistence type="predicted"/>
<comment type="caution">
    <text evidence="4">The sequence shown here is derived from an EMBL/GenBank/DDBJ whole genome shotgun (WGS) entry which is preliminary data.</text>
</comment>
<evidence type="ECO:0000256" key="1">
    <source>
        <dbReference type="SAM" id="MobiDB-lite"/>
    </source>
</evidence>
<dbReference type="Pfam" id="PF14309">
    <property type="entry name" value="DUF4378"/>
    <property type="match status" value="1"/>
</dbReference>
<feature type="region of interest" description="Disordered" evidence="1">
    <location>
        <begin position="371"/>
        <end position="423"/>
    </location>
</feature>
<feature type="compositionally biased region" description="Basic and acidic residues" evidence="1">
    <location>
        <begin position="398"/>
        <end position="413"/>
    </location>
</feature>
<feature type="compositionally biased region" description="Basic and acidic residues" evidence="1">
    <location>
        <begin position="603"/>
        <end position="627"/>
    </location>
</feature>
<feature type="compositionally biased region" description="Basic and acidic residues" evidence="1">
    <location>
        <begin position="371"/>
        <end position="382"/>
    </location>
</feature>
<evidence type="ECO:0000259" key="3">
    <source>
        <dbReference type="Pfam" id="PF14383"/>
    </source>
</evidence>
<name>A0A6A3BA53_HIBSY</name>
<organism evidence="4 5">
    <name type="scientific">Hibiscus syriacus</name>
    <name type="common">Rose of Sharon</name>
    <dbReference type="NCBI Taxonomy" id="106335"/>
    <lineage>
        <taxon>Eukaryota</taxon>
        <taxon>Viridiplantae</taxon>
        <taxon>Streptophyta</taxon>
        <taxon>Embryophyta</taxon>
        <taxon>Tracheophyta</taxon>
        <taxon>Spermatophyta</taxon>
        <taxon>Magnoliopsida</taxon>
        <taxon>eudicotyledons</taxon>
        <taxon>Gunneridae</taxon>
        <taxon>Pentapetalae</taxon>
        <taxon>rosids</taxon>
        <taxon>malvids</taxon>
        <taxon>Malvales</taxon>
        <taxon>Malvaceae</taxon>
        <taxon>Malvoideae</taxon>
        <taxon>Hibiscus</taxon>
    </lineage>
</organism>
<dbReference type="PANTHER" id="PTHR34282:SF2">
    <property type="entry name" value="DUF3741 DOMAIN-CONTAINING PROTEIN"/>
    <property type="match status" value="1"/>
</dbReference>
<evidence type="ECO:0000313" key="4">
    <source>
        <dbReference type="EMBL" id="KAE8712568.1"/>
    </source>
</evidence>